<dbReference type="RefSeq" id="WP_109263239.1">
    <property type="nucleotide sequence ID" value="NZ_QEWP01000002.1"/>
</dbReference>
<name>A0A2U2BCS5_9BACT</name>
<dbReference type="InterPro" id="IPR028979">
    <property type="entry name" value="Ser_kin/Pase_Hpr-like_N_sf"/>
</dbReference>
<dbReference type="Pfam" id="PF07085">
    <property type="entry name" value="DRTGG"/>
    <property type="match status" value="1"/>
</dbReference>
<dbReference type="EMBL" id="QEWP01000002">
    <property type="protein sequence ID" value="PWE00868.1"/>
    <property type="molecule type" value="Genomic_DNA"/>
</dbReference>
<dbReference type="Proteomes" id="UP000244956">
    <property type="component" value="Unassembled WGS sequence"/>
</dbReference>
<dbReference type="InterPro" id="IPR010766">
    <property type="entry name" value="DRTGG"/>
</dbReference>
<evidence type="ECO:0000313" key="3">
    <source>
        <dbReference type="EMBL" id="PWE00868.1"/>
    </source>
</evidence>
<dbReference type="SUPFAM" id="SSF75138">
    <property type="entry name" value="HprK N-terminal domain-like"/>
    <property type="match status" value="1"/>
</dbReference>
<comment type="caution">
    <text evidence="3">The sequence shown here is derived from an EMBL/GenBank/DDBJ whole genome shotgun (WGS) entry which is preliminary data.</text>
</comment>
<organism evidence="3 4">
    <name type="scientific">Marinilabilia rubra</name>
    <dbReference type="NCBI Taxonomy" id="2162893"/>
    <lineage>
        <taxon>Bacteria</taxon>
        <taxon>Pseudomonadati</taxon>
        <taxon>Bacteroidota</taxon>
        <taxon>Bacteroidia</taxon>
        <taxon>Marinilabiliales</taxon>
        <taxon>Marinilabiliaceae</taxon>
        <taxon>Marinilabilia</taxon>
    </lineage>
</organism>
<protein>
    <submittedName>
        <fullName evidence="3">Serine kinase</fullName>
    </submittedName>
</protein>
<gene>
    <name evidence="3" type="ORF">DDZ16_04580</name>
</gene>
<accession>A0A2U2BCS5</accession>
<dbReference type="AlphaFoldDB" id="A0A2U2BCS5"/>
<sequence length="115" mass="12450">MKVKNIVKELGLSVFCGDESLDREVTGGYVSDLLSDVMGNASEGDVWVTLQTHKNVMAVASLKEVAAVILVKGHKPDEDTLAQGIEEEIPLLGTEMETFELTGKLYELIQNQNGG</sequence>
<keyword evidence="3" id="KW-0808">Transferase</keyword>
<evidence type="ECO:0000259" key="2">
    <source>
        <dbReference type="Pfam" id="PF07085"/>
    </source>
</evidence>
<keyword evidence="4" id="KW-1185">Reference proteome</keyword>
<keyword evidence="3" id="KW-0418">Kinase</keyword>
<evidence type="ECO:0000313" key="4">
    <source>
        <dbReference type="Proteomes" id="UP000244956"/>
    </source>
</evidence>
<feature type="domain" description="DRTGG" evidence="2">
    <location>
        <begin position="5"/>
        <end position="105"/>
    </location>
</feature>
<proteinExistence type="predicted"/>
<reference evidence="3 4" key="1">
    <citation type="submission" date="2018-05" db="EMBL/GenBank/DDBJ databases">
        <title>Marinilabilia rubrum sp. nov., isolated from saltern sediment.</title>
        <authorList>
            <person name="Zhang R."/>
        </authorList>
    </citation>
    <scope>NUCLEOTIDE SEQUENCE [LARGE SCALE GENOMIC DNA]</scope>
    <source>
        <strain evidence="3 4">WTE16</strain>
    </source>
</reference>
<dbReference type="GO" id="GO:0016301">
    <property type="term" value="F:kinase activity"/>
    <property type="evidence" value="ECO:0007669"/>
    <property type="project" value="UniProtKB-KW"/>
</dbReference>
<evidence type="ECO:0000256" key="1">
    <source>
        <dbReference type="ARBA" id="ARBA00011643"/>
    </source>
</evidence>
<dbReference type="OrthoDB" id="9800356at2"/>
<comment type="subunit">
    <text evidence="1">Homohexamer.</text>
</comment>
<dbReference type="Gene3D" id="3.40.1390.20">
    <property type="entry name" value="HprK N-terminal domain-like"/>
    <property type="match status" value="1"/>
</dbReference>